<sequence>MNGISKDYGAVSSVEELLEQEEKGKTKWEKNLDLLIQLSPFLMGVLALLEYFYVPNHHGFEASYVYAFFLLLLLLGNGISFLLSFRGKRQRKNYLYHAPFRAFVFFLFMLYDSLTLKSNILITPYFPSIDKVLSSMVQDRAYLWECTVSSLFLLFCGYFSGLIVGLFTGIACGYNKKINYWIEPFMKLLGSIPSTTWIPIVMVLATSLFRGSVFIIALGVWFSITLATITGIRNMDKSYYEAARTLGAKEKDLILEIAIPSALPSIFQGMVQAMSSACMALMVAEMIGVESGLGWYITWQKSWAEYGKMYGAIILICGIFVTVNFLLNSIKKRVLRWQEGMLKD</sequence>
<dbReference type="EMBL" id="JACHHH010000001">
    <property type="protein sequence ID" value="MBB6040191.1"/>
    <property type="molecule type" value="Genomic_DNA"/>
</dbReference>
<keyword evidence="4 7" id="KW-0812">Transmembrane</keyword>
<evidence type="ECO:0000256" key="7">
    <source>
        <dbReference type="RuleBase" id="RU363032"/>
    </source>
</evidence>
<name>A0A7W9VZV4_9FIRM</name>
<dbReference type="GeneID" id="85013726"/>
<evidence type="ECO:0000256" key="1">
    <source>
        <dbReference type="ARBA" id="ARBA00004651"/>
    </source>
</evidence>
<keyword evidence="5 7" id="KW-1133">Transmembrane helix</keyword>
<evidence type="ECO:0000256" key="3">
    <source>
        <dbReference type="ARBA" id="ARBA00022475"/>
    </source>
</evidence>
<evidence type="ECO:0000259" key="8">
    <source>
        <dbReference type="PROSITE" id="PS50928"/>
    </source>
</evidence>
<dbReference type="GO" id="GO:0005886">
    <property type="term" value="C:plasma membrane"/>
    <property type="evidence" value="ECO:0007669"/>
    <property type="project" value="UniProtKB-SubCell"/>
</dbReference>
<dbReference type="GO" id="GO:0055085">
    <property type="term" value="P:transmembrane transport"/>
    <property type="evidence" value="ECO:0007669"/>
    <property type="project" value="InterPro"/>
</dbReference>
<feature type="transmembrane region" description="Helical" evidence="7">
    <location>
        <begin position="65"/>
        <end position="85"/>
    </location>
</feature>
<accession>A0A7W9VZV4</accession>
<keyword evidence="3" id="KW-1003">Cell membrane</keyword>
<reference evidence="9 10" key="1">
    <citation type="submission" date="2020-08" db="EMBL/GenBank/DDBJ databases">
        <title>Genomic Encyclopedia of Type Strains, Phase IV (KMG-IV): sequencing the most valuable type-strain genomes for metagenomic binning, comparative biology and taxonomic classification.</title>
        <authorList>
            <person name="Goeker M."/>
        </authorList>
    </citation>
    <scope>NUCLEOTIDE SEQUENCE [LARGE SCALE GENOMIC DNA]</scope>
    <source>
        <strain evidence="9 10">DSM 17245</strain>
    </source>
</reference>
<gene>
    <name evidence="9" type="ORF">HNQ46_000152</name>
</gene>
<evidence type="ECO:0000256" key="4">
    <source>
        <dbReference type="ARBA" id="ARBA00022692"/>
    </source>
</evidence>
<dbReference type="Pfam" id="PF00528">
    <property type="entry name" value="BPD_transp_1"/>
    <property type="match status" value="1"/>
</dbReference>
<dbReference type="Gene3D" id="1.10.3720.10">
    <property type="entry name" value="MetI-like"/>
    <property type="match status" value="1"/>
</dbReference>
<feature type="transmembrane region" description="Helical" evidence="7">
    <location>
        <begin position="34"/>
        <end position="53"/>
    </location>
</feature>
<feature type="transmembrane region" description="Helical" evidence="7">
    <location>
        <begin position="211"/>
        <end position="232"/>
    </location>
</feature>
<dbReference type="PROSITE" id="PS50928">
    <property type="entry name" value="ABC_TM1"/>
    <property type="match status" value="1"/>
</dbReference>
<keyword evidence="2 7" id="KW-0813">Transport</keyword>
<dbReference type="PANTHER" id="PTHR30151:SF0">
    <property type="entry name" value="ABC TRANSPORTER PERMEASE PROTEIN MJ0413-RELATED"/>
    <property type="match status" value="1"/>
</dbReference>
<evidence type="ECO:0000256" key="5">
    <source>
        <dbReference type="ARBA" id="ARBA00022989"/>
    </source>
</evidence>
<comment type="subcellular location">
    <subcellularLocation>
        <location evidence="1 7">Cell membrane</location>
        <topology evidence="1 7">Multi-pass membrane protein</topology>
    </subcellularLocation>
</comment>
<feature type="transmembrane region" description="Helical" evidence="7">
    <location>
        <begin position="185"/>
        <end position="205"/>
    </location>
</feature>
<feature type="transmembrane region" description="Helical" evidence="7">
    <location>
        <begin position="151"/>
        <end position="173"/>
    </location>
</feature>
<protein>
    <submittedName>
        <fullName evidence="9">NitT/TauT family transport system permease protein</fullName>
    </submittedName>
</protein>
<dbReference type="InterPro" id="IPR000515">
    <property type="entry name" value="MetI-like"/>
</dbReference>
<comment type="caution">
    <text evidence="9">The sequence shown here is derived from an EMBL/GenBank/DDBJ whole genome shotgun (WGS) entry which is preliminary data.</text>
</comment>
<feature type="transmembrane region" description="Helical" evidence="7">
    <location>
        <begin position="309"/>
        <end position="327"/>
    </location>
</feature>
<keyword evidence="6 7" id="KW-0472">Membrane</keyword>
<dbReference type="RefSeq" id="WP_183681671.1">
    <property type="nucleotide sequence ID" value="NZ_CAUQUA010000046.1"/>
</dbReference>
<dbReference type="Proteomes" id="UP000522163">
    <property type="component" value="Unassembled WGS sequence"/>
</dbReference>
<evidence type="ECO:0000313" key="10">
    <source>
        <dbReference type="Proteomes" id="UP000522163"/>
    </source>
</evidence>
<dbReference type="InterPro" id="IPR035906">
    <property type="entry name" value="MetI-like_sf"/>
</dbReference>
<organism evidence="9 10">
    <name type="scientific">Oribacterium sinus</name>
    <dbReference type="NCBI Taxonomy" id="237576"/>
    <lineage>
        <taxon>Bacteria</taxon>
        <taxon>Bacillati</taxon>
        <taxon>Bacillota</taxon>
        <taxon>Clostridia</taxon>
        <taxon>Lachnospirales</taxon>
        <taxon>Lachnospiraceae</taxon>
        <taxon>Oribacterium</taxon>
    </lineage>
</organism>
<evidence type="ECO:0000256" key="6">
    <source>
        <dbReference type="ARBA" id="ARBA00023136"/>
    </source>
</evidence>
<feature type="transmembrane region" description="Helical" evidence="7">
    <location>
        <begin position="277"/>
        <end position="297"/>
    </location>
</feature>
<evidence type="ECO:0000313" key="9">
    <source>
        <dbReference type="EMBL" id="MBB6040191.1"/>
    </source>
</evidence>
<dbReference type="PANTHER" id="PTHR30151">
    <property type="entry name" value="ALKANE SULFONATE ABC TRANSPORTER-RELATED, MEMBRANE SUBUNIT"/>
    <property type="match status" value="1"/>
</dbReference>
<dbReference type="SUPFAM" id="SSF161098">
    <property type="entry name" value="MetI-like"/>
    <property type="match status" value="1"/>
</dbReference>
<evidence type="ECO:0000256" key="2">
    <source>
        <dbReference type="ARBA" id="ARBA00022448"/>
    </source>
</evidence>
<comment type="similarity">
    <text evidence="7">Belongs to the binding-protein-dependent transport system permease family.</text>
</comment>
<dbReference type="AlphaFoldDB" id="A0A7W9VZV4"/>
<feature type="domain" description="ABC transmembrane type-1" evidence="8">
    <location>
        <begin position="147"/>
        <end position="327"/>
    </location>
</feature>
<dbReference type="CDD" id="cd06261">
    <property type="entry name" value="TM_PBP2"/>
    <property type="match status" value="1"/>
</dbReference>
<proteinExistence type="inferred from homology"/>